<accession>A0A645E355</accession>
<proteinExistence type="predicted"/>
<gene>
    <name evidence="1" type="ORF">SDC9_143121</name>
</gene>
<name>A0A645E355_9ZZZZ</name>
<evidence type="ECO:0000313" key="1">
    <source>
        <dbReference type="EMBL" id="MPM95965.1"/>
    </source>
</evidence>
<organism evidence="1">
    <name type="scientific">bioreactor metagenome</name>
    <dbReference type="NCBI Taxonomy" id="1076179"/>
    <lineage>
        <taxon>unclassified sequences</taxon>
        <taxon>metagenomes</taxon>
        <taxon>ecological metagenomes</taxon>
    </lineage>
</organism>
<comment type="caution">
    <text evidence="1">The sequence shown here is derived from an EMBL/GenBank/DDBJ whole genome shotgun (WGS) entry which is preliminary data.</text>
</comment>
<protein>
    <submittedName>
        <fullName evidence="1">Uncharacterized protein</fullName>
    </submittedName>
</protein>
<dbReference type="EMBL" id="VSSQ01042391">
    <property type="protein sequence ID" value="MPM95965.1"/>
    <property type="molecule type" value="Genomic_DNA"/>
</dbReference>
<reference evidence="1" key="1">
    <citation type="submission" date="2019-08" db="EMBL/GenBank/DDBJ databases">
        <authorList>
            <person name="Kucharzyk K."/>
            <person name="Murdoch R.W."/>
            <person name="Higgins S."/>
            <person name="Loffler F."/>
        </authorList>
    </citation>
    <scope>NUCLEOTIDE SEQUENCE</scope>
</reference>
<sequence>MFIGVVVAFYFQVIAVKGSDRLPLFAITERIDCLHRQHIVVGWQLKREDCSTWCIHHHYIAYRSRFSFRYVYRFQLLFFARIK</sequence>
<dbReference type="AlphaFoldDB" id="A0A645E355"/>